<organism evidence="1 2">
    <name type="scientific">Colletotrichum truncatum</name>
    <name type="common">Anthracnose fungus</name>
    <name type="synonym">Colletotrichum capsici</name>
    <dbReference type="NCBI Taxonomy" id="5467"/>
    <lineage>
        <taxon>Eukaryota</taxon>
        <taxon>Fungi</taxon>
        <taxon>Dikarya</taxon>
        <taxon>Ascomycota</taxon>
        <taxon>Pezizomycotina</taxon>
        <taxon>Sordariomycetes</taxon>
        <taxon>Hypocreomycetidae</taxon>
        <taxon>Glomerellales</taxon>
        <taxon>Glomerellaceae</taxon>
        <taxon>Colletotrichum</taxon>
        <taxon>Colletotrichum truncatum species complex</taxon>
    </lineage>
</organism>
<evidence type="ECO:0000313" key="2">
    <source>
        <dbReference type="Proteomes" id="UP000805649"/>
    </source>
</evidence>
<dbReference type="EMBL" id="VUJX02000008">
    <property type="protein sequence ID" value="KAL0932576.1"/>
    <property type="molecule type" value="Genomic_DNA"/>
</dbReference>
<dbReference type="Proteomes" id="UP000805649">
    <property type="component" value="Unassembled WGS sequence"/>
</dbReference>
<sequence>MSSSAIHGANEVPIEILRINKQFAGAQTTVDRIDPRTGYATPIYVLHTDDKTIAVLYANPSSQVSPNQAFGTAKRHSFSSKIDVVFRGVPLKMKGNMASSGHKFEYRGMSYSWTKSVITRSTSTLHLKDSRGTLLVTWKKHPDGRFSSSETGPTFEVYVPPQSIDIDMVVVTGLASIHYWTRRTDTLDLLEAIFGA</sequence>
<accession>A0ACC3YKZ6</accession>
<reference evidence="1 2" key="1">
    <citation type="journal article" date="2020" name="Phytopathology">
        <title>Genome Sequence Resources of Colletotrichum truncatum, C. plurivorum, C. musicola, and C. sojae: Four Species Pathogenic to Soybean (Glycine max).</title>
        <authorList>
            <person name="Rogerio F."/>
            <person name="Boufleur T.R."/>
            <person name="Ciampi-Guillardi M."/>
            <person name="Sukno S.A."/>
            <person name="Thon M.R."/>
            <person name="Massola Junior N.S."/>
            <person name="Baroncelli R."/>
        </authorList>
    </citation>
    <scope>NUCLEOTIDE SEQUENCE [LARGE SCALE GENOMIC DNA]</scope>
    <source>
        <strain evidence="1 2">CMES1059</strain>
    </source>
</reference>
<comment type="caution">
    <text evidence="1">The sequence shown here is derived from an EMBL/GenBank/DDBJ whole genome shotgun (WGS) entry which is preliminary data.</text>
</comment>
<proteinExistence type="predicted"/>
<evidence type="ECO:0000313" key="1">
    <source>
        <dbReference type="EMBL" id="KAL0932576.1"/>
    </source>
</evidence>
<keyword evidence="2" id="KW-1185">Reference proteome</keyword>
<name>A0ACC3YKZ6_COLTU</name>
<gene>
    <name evidence="1" type="ORF">CTRU02_211539</name>
</gene>
<protein>
    <submittedName>
        <fullName evidence="1">Uncharacterized protein</fullName>
    </submittedName>
</protein>